<keyword evidence="3" id="KW-0548">Nucleotidyltransferase</keyword>
<organism evidence="10 11">
    <name type="scientific">Dorcoceras hygrometricum</name>
    <dbReference type="NCBI Taxonomy" id="472368"/>
    <lineage>
        <taxon>Eukaryota</taxon>
        <taxon>Viridiplantae</taxon>
        <taxon>Streptophyta</taxon>
        <taxon>Embryophyta</taxon>
        <taxon>Tracheophyta</taxon>
        <taxon>Spermatophyta</taxon>
        <taxon>Magnoliopsida</taxon>
        <taxon>eudicotyledons</taxon>
        <taxon>Gunneridae</taxon>
        <taxon>Pentapetalae</taxon>
        <taxon>asterids</taxon>
        <taxon>lamiids</taxon>
        <taxon>Lamiales</taxon>
        <taxon>Gesneriaceae</taxon>
        <taxon>Didymocarpoideae</taxon>
        <taxon>Trichosporeae</taxon>
        <taxon>Loxocarpinae</taxon>
        <taxon>Dorcoceras</taxon>
    </lineage>
</organism>
<keyword evidence="6" id="KW-0378">Hydrolase</keyword>
<proteinExistence type="predicted"/>
<accession>A0A2Z7AAG5</accession>
<dbReference type="Gene3D" id="3.30.70.270">
    <property type="match status" value="1"/>
</dbReference>
<keyword evidence="11" id="KW-1185">Reference proteome</keyword>
<dbReference type="PROSITE" id="PS50878">
    <property type="entry name" value="RT_POL"/>
    <property type="match status" value="1"/>
</dbReference>
<name>A0A2Z7AAG5_9LAMI</name>
<evidence type="ECO:0000259" key="9">
    <source>
        <dbReference type="PROSITE" id="PS50878"/>
    </source>
</evidence>
<dbReference type="InterPro" id="IPR043502">
    <property type="entry name" value="DNA/RNA_pol_sf"/>
</dbReference>
<dbReference type="CDD" id="cd00303">
    <property type="entry name" value="retropepsin_like"/>
    <property type="match status" value="1"/>
</dbReference>
<feature type="non-terminal residue" evidence="10">
    <location>
        <position position="1"/>
    </location>
</feature>
<sequence length="659" mass="74436">YTDERRVKLIIHQLHGIGKSWWVATKKALENQGTVITWAVFRTAFYQRFFPVSYRKDKGAEFANLRQGQLNIEDYVAKFTSLLKFAPHVAMSDEAQADQFINGLNPDVFTLVNIGRPNTFADALNRAKGAEAGLLRQRRAQFVPAAAKAAENPQIPPPPRFDAGSSISGKKKNFFKGKGKQFKRSGTSSSLMSTPERQASSVHSYQPQNPQQSRQGGSQTVSQPPKQQAKVFALTEEQAQTAPDDVIAGNCYLCKFPAYVLIDTGASHTFISENFVISHKLSAEPLTEIVSVSSPLGKGMLSITAVRNCMLQYEGHEIEIDCVVLGLSDFDCIVGIDMLTKYRATVDCFQKVVRFKPEIADEWKFYGKGSRARIHLISAITMNNLLQKGAEAFLIYAIDTKKSSPNLVDIPVVCEFADVFPDEIPGLPPYREVDFNIELLPGTQPISKAPYRMAPIELKELKDQLEDLLTKGYIRPSVSPWGAPVLFVRKKDGSIRLCINYRQLNKATVKNKYPLPRIDDLFDQLQGSTVYSKIDLRSGYHQLRVRDEDISKTAFRTRYGHYDFVVMPFGLTNAPAVFMSLMNRVFQRYIDDFVIVFIDDILIYSKNLNNHASHLRTVLQTLRDEKLYAKLSKCEFWLQRVVFLGILSLELEFQLIPVR</sequence>
<reference evidence="10 11" key="1">
    <citation type="journal article" date="2015" name="Proc. Natl. Acad. Sci. U.S.A.">
        <title>The resurrection genome of Boea hygrometrica: A blueprint for survival of dehydration.</title>
        <authorList>
            <person name="Xiao L."/>
            <person name="Yang G."/>
            <person name="Zhang L."/>
            <person name="Yang X."/>
            <person name="Zhao S."/>
            <person name="Ji Z."/>
            <person name="Zhou Q."/>
            <person name="Hu M."/>
            <person name="Wang Y."/>
            <person name="Chen M."/>
            <person name="Xu Y."/>
            <person name="Jin H."/>
            <person name="Xiao X."/>
            <person name="Hu G."/>
            <person name="Bao F."/>
            <person name="Hu Y."/>
            <person name="Wan P."/>
            <person name="Li L."/>
            <person name="Deng X."/>
            <person name="Kuang T."/>
            <person name="Xiang C."/>
            <person name="Zhu J.K."/>
            <person name="Oliver M.J."/>
            <person name="He Y."/>
        </authorList>
    </citation>
    <scope>NUCLEOTIDE SEQUENCE [LARGE SCALE GENOMIC DNA]</scope>
    <source>
        <strain evidence="11">cv. XS01</strain>
    </source>
</reference>
<keyword evidence="1" id="KW-0645">Protease</keyword>
<dbReference type="PANTHER" id="PTHR24559:SF444">
    <property type="entry name" value="REVERSE TRANSCRIPTASE DOMAIN-CONTAINING PROTEIN"/>
    <property type="match status" value="1"/>
</dbReference>
<dbReference type="EMBL" id="KV017247">
    <property type="protein sequence ID" value="KZV18700.1"/>
    <property type="molecule type" value="Genomic_DNA"/>
</dbReference>
<evidence type="ECO:0000256" key="7">
    <source>
        <dbReference type="ARBA" id="ARBA00022918"/>
    </source>
</evidence>
<keyword evidence="7" id="KW-0695">RNA-directed DNA polymerase</keyword>
<dbReference type="Pfam" id="PF00078">
    <property type="entry name" value="RVT_1"/>
    <property type="match status" value="1"/>
</dbReference>
<dbReference type="InterPro" id="IPR000477">
    <property type="entry name" value="RT_dom"/>
</dbReference>
<dbReference type="PROSITE" id="PS00141">
    <property type="entry name" value="ASP_PROTEASE"/>
    <property type="match status" value="1"/>
</dbReference>
<feature type="compositionally biased region" description="Polar residues" evidence="8">
    <location>
        <begin position="187"/>
        <end position="226"/>
    </location>
</feature>
<evidence type="ECO:0000256" key="5">
    <source>
        <dbReference type="ARBA" id="ARBA00022759"/>
    </source>
</evidence>
<dbReference type="OrthoDB" id="1705436at2759"/>
<dbReference type="SUPFAM" id="SSF50630">
    <property type="entry name" value="Acid proteases"/>
    <property type="match status" value="1"/>
</dbReference>
<protein>
    <recommendedName>
        <fullName evidence="9">Reverse transcriptase domain-containing protein</fullName>
    </recommendedName>
</protein>
<feature type="domain" description="Reverse transcriptase" evidence="9">
    <location>
        <begin position="469"/>
        <end position="648"/>
    </location>
</feature>
<evidence type="ECO:0000313" key="11">
    <source>
        <dbReference type="Proteomes" id="UP000250235"/>
    </source>
</evidence>
<evidence type="ECO:0000256" key="1">
    <source>
        <dbReference type="ARBA" id="ARBA00022670"/>
    </source>
</evidence>
<dbReference type="AlphaFoldDB" id="A0A2Z7AAG5"/>
<dbReference type="InterPro" id="IPR005162">
    <property type="entry name" value="Retrotrans_gag_dom"/>
</dbReference>
<evidence type="ECO:0000256" key="6">
    <source>
        <dbReference type="ARBA" id="ARBA00022801"/>
    </source>
</evidence>
<dbReference type="InterPro" id="IPR001969">
    <property type="entry name" value="Aspartic_peptidase_AS"/>
</dbReference>
<feature type="compositionally biased region" description="Basic residues" evidence="8">
    <location>
        <begin position="169"/>
        <end position="183"/>
    </location>
</feature>
<gene>
    <name evidence="10" type="ORF">F511_40222</name>
</gene>
<evidence type="ECO:0000313" key="10">
    <source>
        <dbReference type="EMBL" id="KZV18700.1"/>
    </source>
</evidence>
<dbReference type="InterPro" id="IPR043128">
    <property type="entry name" value="Rev_trsase/Diguanyl_cyclase"/>
</dbReference>
<feature type="region of interest" description="Disordered" evidence="8">
    <location>
        <begin position="145"/>
        <end position="229"/>
    </location>
</feature>
<evidence type="ECO:0000256" key="4">
    <source>
        <dbReference type="ARBA" id="ARBA00022722"/>
    </source>
</evidence>
<dbReference type="InterPro" id="IPR021109">
    <property type="entry name" value="Peptidase_aspartic_dom_sf"/>
</dbReference>
<dbReference type="Pfam" id="PF03732">
    <property type="entry name" value="Retrotrans_gag"/>
    <property type="match status" value="1"/>
</dbReference>
<dbReference type="InterPro" id="IPR053134">
    <property type="entry name" value="RNA-dir_DNA_polymerase"/>
</dbReference>
<evidence type="ECO:0000256" key="8">
    <source>
        <dbReference type="SAM" id="MobiDB-lite"/>
    </source>
</evidence>
<dbReference type="FunFam" id="3.10.10.10:FF:000007">
    <property type="entry name" value="Retrovirus-related Pol polyprotein from transposon 17.6-like Protein"/>
    <property type="match status" value="1"/>
</dbReference>
<dbReference type="GO" id="GO:0003964">
    <property type="term" value="F:RNA-directed DNA polymerase activity"/>
    <property type="evidence" value="ECO:0007669"/>
    <property type="project" value="UniProtKB-KW"/>
</dbReference>
<dbReference type="Gene3D" id="2.40.70.10">
    <property type="entry name" value="Acid Proteases"/>
    <property type="match status" value="1"/>
</dbReference>
<keyword evidence="4" id="KW-0540">Nuclease</keyword>
<keyword evidence="2" id="KW-0808">Transferase</keyword>
<dbReference type="GO" id="GO:0004519">
    <property type="term" value="F:endonuclease activity"/>
    <property type="evidence" value="ECO:0007669"/>
    <property type="project" value="UniProtKB-KW"/>
</dbReference>
<dbReference type="Gene3D" id="3.10.10.10">
    <property type="entry name" value="HIV Type 1 Reverse Transcriptase, subunit A, domain 1"/>
    <property type="match status" value="1"/>
</dbReference>
<dbReference type="CDD" id="cd01647">
    <property type="entry name" value="RT_LTR"/>
    <property type="match status" value="1"/>
</dbReference>
<dbReference type="GO" id="GO:0006508">
    <property type="term" value="P:proteolysis"/>
    <property type="evidence" value="ECO:0007669"/>
    <property type="project" value="UniProtKB-KW"/>
</dbReference>
<dbReference type="Pfam" id="PF08284">
    <property type="entry name" value="RVP_2"/>
    <property type="match status" value="1"/>
</dbReference>
<evidence type="ECO:0000256" key="3">
    <source>
        <dbReference type="ARBA" id="ARBA00022695"/>
    </source>
</evidence>
<dbReference type="GO" id="GO:0004190">
    <property type="term" value="F:aspartic-type endopeptidase activity"/>
    <property type="evidence" value="ECO:0007669"/>
    <property type="project" value="InterPro"/>
</dbReference>
<dbReference type="Proteomes" id="UP000250235">
    <property type="component" value="Unassembled WGS sequence"/>
</dbReference>
<dbReference type="SUPFAM" id="SSF56672">
    <property type="entry name" value="DNA/RNA polymerases"/>
    <property type="match status" value="1"/>
</dbReference>
<evidence type="ECO:0000256" key="2">
    <source>
        <dbReference type="ARBA" id="ARBA00022679"/>
    </source>
</evidence>
<keyword evidence="5" id="KW-0255">Endonuclease</keyword>
<dbReference type="PANTHER" id="PTHR24559">
    <property type="entry name" value="TRANSPOSON TY3-I GAG-POL POLYPROTEIN"/>
    <property type="match status" value="1"/>
</dbReference>